<evidence type="ECO:0000256" key="1">
    <source>
        <dbReference type="ARBA" id="ARBA00023015"/>
    </source>
</evidence>
<comment type="caution">
    <text evidence="7">The sequence shown here is derived from an EMBL/GenBank/DDBJ whole genome shotgun (WGS) entry which is preliminary data.</text>
</comment>
<dbReference type="NCBIfam" id="TIGR02479">
    <property type="entry name" value="FliA_WhiG"/>
    <property type="match status" value="1"/>
</dbReference>
<evidence type="ECO:0000256" key="4">
    <source>
        <dbReference type="ARBA" id="ARBA00023163"/>
    </source>
</evidence>
<dbReference type="PRINTS" id="PR00046">
    <property type="entry name" value="SIGMA70FCT"/>
</dbReference>
<dbReference type="InterPro" id="IPR000943">
    <property type="entry name" value="RNA_pol_sigma70"/>
</dbReference>
<feature type="domain" description="RNA polymerase sigma-70 region 2" evidence="5">
    <location>
        <begin position="18"/>
        <end position="89"/>
    </location>
</feature>
<dbReference type="InterPro" id="IPR007630">
    <property type="entry name" value="RNA_pol_sigma70_r4"/>
</dbReference>
<evidence type="ECO:0000259" key="5">
    <source>
        <dbReference type="Pfam" id="PF04542"/>
    </source>
</evidence>
<dbReference type="GO" id="GO:0003677">
    <property type="term" value="F:DNA binding"/>
    <property type="evidence" value="ECO:0007669"/>
    <property type="project" value="UniProtKB-KW"/>
</dbReference>
<dbReference type="GO" id="GO:0006352">
    <property type="term" value="P:DNA-templated transcription initiation"/>
    <property type="evidence" value="ECO:0007669"/>
    <property type="project" value="InterPro"/>
</dbReference>
<organism evidence="7 8">
    <name type="scientific">Crenobacter caeni</name>
    <dbReference type="NCBI Taxonomy" id="2705474"/>
    <lineage>
        <taxon>Bacteria</taxon>
        <taxon>Pseudomonadati</taxon>
        <taxon>Pseudomonadota</taxon>
        <taxon>Betaproteobacteria</taxon>
        <taxon>Neisseriales</taxon>
        <taxon>Neisseriaceae</taxon>
        <taxon>Crenobacter</taxon>
    </lineage>
</organism>
<keyword evidence="1" id="KW-0805">Transcription regulation</keyword>
<dbReference type="InterPro" id="IPR013325">
    <property type="entry name" value="RNA_pol_sigma_r2"/>
</dbReference>
<evidence type="ECO:0000313" key="7">
    <source>
        <dbReference type="EMBL" id="NDV12791.1"/>
    </source>
</evidence>
<dbReference type="InterPro" id="IPR014284">
    <property type="entry name" value="RNA_pol_sigma-70_dom"/>
</dbReference>
<dbReference type="Gene3D" id="1.20.140.160">
    <property type="match status" value="1"/>
</dbReference>
<dbReference type="SUPFAM" id="SSF88659">
    <property type="entry name" value="Sigma3 and sigma4 domains of RNA polymerase sigma factors"/>
    <property type="match status" value="2"/>
</dbReference>
<keyword evidence="3" id="KW-0238">DNA-binding</keyword>
<sequence>MELGYDTPQITLADEGILLEQHAPLVRRVVRQLGAQAGGLMGRDDMEQIGLMALLDALRRYGEPDEAFAGFATLRVRGAILDEMRRIDWRPRSVRQDAHRVRDAVRALTREMGRVPLRAEVLAALDMDEDEYEALLLADNAEEMASFDALLAAGFDQAGDASPERQIELRSELVHALSVLSGREQQVVQLYYEFELNLKEIALVLGLTEARVCQINKQALSRMRQHLAAA</sequence>
<accession>A0A6B2KRW0</accession>
<dbReference type="PANTHER" id="PTHR30385">
    <property type="entry name" value="SIGMA FACTOR F FLAGELLAR"/>
    <property type="match status" value="1"/>
</dbReference>
<dbReference type="InterPro" id="IPR012845">
    <property type="entry name" value="RNA_pol_sigma_FliA_WhiG"/>
</dbReference>
<dbReference type="AlphaFoldDB" id="A0A6B2KRW0"/>
<dbReference type="RefSeq" id="WP_163316008.1">
    <property type="nucleotide sequence ID" value="NZ_JAAGAA010000006.1"/>
</dbReference>
<protein>
    <submittedName>
        <fullName evidence="7">FliA/WhiG family RNA polymerase sigma factor</fullName>
    </submittedName>
</protein>
<reference evidence="7 8" key="1">
    <citation type="submission" date="2020-02" db="EMBL/GenBank/DDBJ databases">
        <authorList>
            <person name="Yang Z."/>
        </authorList>
    </citation>
    <scope>NUCLEOTIDE SEQUENCE [LARGE SCALE GENOMIC DNA]</scope>
    <source>
        <strain evidence="7 8">HX-7-9</strain>
    </source>
</reference>
<keyword evidence="8" id="KW-1185">Reference proteome</keyword>
<keyword evidence="4" id="KW-0804">Transcription</keyword>
<dbReference type="Gene3D" id="1.10.1740.10">
    <property type="match status" value="1"/>
</dbReference>
<dbReference type="Pfam" id="PF04545">
    <property type="entry name" value="Sigma70_r4"/>
    <property type="match status" value="1"/>
</dbReference>
<dbReference type="Pfam" id="PF04542">
    <property type="entry name" value="Sigma70_r2"/>
    <property type="match status" value="1"/>
</dbReference>
<evidence type="ECO:0000313" key="8">
    <source>
        <dbReference type="Proteomes" id="UP000482578"/>
    </source>
</evidence>
<dbReference type="InterPro" id="IPR007627">
    <property type="entry name" value="RNA_pol_sigma70_r2"/>
</dbReference>
<dbReference type="NCBIfam" id="NF005413">
    <property type="entry name" value="PRK06986.1"/>
    <property type="match status" value="1"/>
</dbReference>
<evidence type="ECO:0000259" key="6">
    <source>
        <dbReference type="Pfam" id="PF04545"/>
    </source>
</evidence>
<dbReference type="GO" id="GO:0003899">
    <property type="term" value="F:DNA-directed RNA polymerase activity"/>
    <property type="evidence" value="ECO:0007669"/>
    <property type="project" value="InterPro"/>
</dbReference>
<dbReference type="GO" id="GO:0016987">
    <property type="term" value="F:sigma factor activity"/>
    <property type="evidence" value="ECO:0007669"/>
    <property type="project" value="UniProtKB-KW"/>
</dbReference>
<evidence type="ECO:0000256" key="2">
    <source>
        <dbReference type="ARBA" id="ARBA00023082"/>
    </source>
</evidence>
<keyword evidence="2" id="KW-0731">Sigma factor</keyword>
<dbReference type="EMBL" id="JAAGAA010000006">
    <property type="protein sequence ID" value="NDV12791.1"/>
    <property type="molecule type" value="Genomic_DNA"/>
</dbReference>
<dbReference type="PANTHER" id="PTHR30385:SF7">
    <property type="entry name" value="RNA POLYMERASE SIGMA FACTOR FLIA"/>
    <property type="match status" value="1"/>
</dbReference>
<proteinExistence type="predicted"/>
<feature type="domain" description="RNA polymerase sigma-70 region 4" evidence="6">
    <location>
        <begin position="176"/>
        <end position="225"/>
    </location>
</feature>
<dbReference type="Proteomes" id="UP000482578">
    <property type="component" value="Unassembled WGS sequence"/>
</dbReference>
<dbReference type="NCBIfam" id="TIGR02937">
    <property type="entry name" value="sigma70-ECF"/>
    <property type="match status" value="1"/>
</dbReference>
<dbReference type="InterPro" id="IPR013324">
    <property type="entry name" value="RNA_pol_sigma_r3/r4-like"/>
</dbReference>
<dbReference type="SUPFAM" id="SSF88946">
    <property type="entry name" value="Sigma2 domain of RNA polymerase sigma factors"/>
    <property type="match status" value="1"/>
</dbReference>
<dbReference type="CDD" id="cd06171">
    <property type="entry name" value="Sigma70_r4"/>
    <property type="match status" value="1"/>
</dbReference>
<name>A0A6B2KRW0_9NEIS</name>
<evidence type="ECO:0000256" key="3">
    <source>
        <dbReference type="ARBA" id="ARBA00023125"/>
    </source>
</evidence>
<gene>
    <name evidence="7" type="ORF">GZH52_08235</name>
</gene>